<dbReference type="NCBIfam" id="TIGR00492">
    <property type="entry name" value="alr"/>
    <property type="match status" value="1"/>
</dbReference>
<dbReference type="GO" id="GO:0030170">
    <property type="term" value="F:pyridoxal phosphate binding"/>
    <property type="evidence" value="ECO:0007669"/>
    <property type="project" value="UniProtKB-UniRule"/>
</dbReference>
<evidence type="ECO:0000313" key="9">
    <source>
        <dbReference type="EMBL" id="CAA9396668.1"/>
    </source>
</evidence>
<reference evidence="9" key="1">
    <citation type="submission" date="2020-02" db="EMBL/GenBank/DDBJ databases">
        <authorList>
            <person name="Meier V. D."/>
        </authorList>
    </citation>
    <scope>NUCLEOTIDE SEQUENCE</scope>
    <source>
        <strain evidence="9">AVDCRST_MAG74</strain>
    </source>
</reference>
<dbReference type="InterPro" id="IPR020622">
    <property type="entry name" value="Ala_racemase_pyridoxalP-BS"/>
</dbReference>
<evidence type="ECO:0000256" key="4">
    <source>
        <dbReference type="ARBA" id="ARBA00023235"/>
    </source>
</evidence>
<dbReference type="FunFam" id="3.20.20.10:FF:000002">
    <property type="entry name" value="Alanine racemase"/>
    <property type="match status" value="1"/>
</dbReference>
<dbReference type="InterPro" id="IPR009006">
    <property type="entry name" value="Ala_racemase/Decarboxylase_C"/>
</dbReference>
<comment type="catalytic activity">
    <reaction evidence="1 5">
        <text>L-alanine = D-alanine</text>
        <dbReference type="Rhea" id="RHEA:20249"/>
        <dbReference type="ChEBI" id="CHEBI:57416"/>
        <dbReference type="ChEBI" id="CHEBI:57972"/>
        <dbReference type="EC" id="5.1.1.1"/>
    </reaction>
</comment>
<dbReference type="HAMAP" id="MF_01201">
    <property type="entry name" value="Ala_racemase"/>
    <property type="match status" value="1"/>
</dbReference>
<dbReference type="PANTHER" id="PTHR30511:SF0">
    <property type="entry name" value="ALANINE RACEMASE, CATABOLIC-RELATED"/>
    <property type="match status" value="1"/>
</dbReference>
<dbReference type="EC" id="5.1.1.1" evidence="5"/>
<feature type="modified residue" description="N6-(pyridoxal phosphate)lysine" evidence="5 6">
    <location>
        <position position="41"/>
    </location>
</feature>
<sequence length="381" mass="42379">MSESFVNRPTWAEINLDNLAFNFRSVKRFVGDDLAMMAIVKADGYGHGAVRCARKLEAEGADWFGVALLEEGLELRENSIKTPILCLGSFWAGQEKTLLENNITPVIYQTETADLLNRAAREKNIIADIHVKVDTGMGRIGVRFDEVKEFAEKLREFKNLKIDGLMTHFATADNLSESNYTNEQIDKFNRSVEIFESKGFSPTYKDLANSPGAVAHKNSRGNMVRIGGILYGLGGDVLPEGIVKPELKPVLSLHTRITLLKRVPKGETLGYSRTFTTEKDSLIATVPIGYQDGYRRSLSNIGRAIVNGIEVPVVGRISMDWTILNVIKAHNVKVNDEVILIGENGEVKVSAEDLAKQTDTISYEITCGVNRRVPRRYVESE</sequence>
<dbReference type="InterPro" id="IPR001608">
    <property type="entry name" value="Ala_racemase_N"/>
</dbReference>
<dbReference type="Gene3D" id="3.20.20.10">
    <property type="entry name" value="Alanine racemase"/>
    <property type="match status" value="1"/>
</dbReference>
<name>A0A6J4NTS2_9BACT</name>
<dbReference type="GO" id="GO:0030632">
    <property type="term" value="P:D-alanine biosynthetic process"/>
    <property type="evidence" value="ECO:0007669"/>
    <property type="project" value="UniProtKB-UniRule"/>
</dbReference>
<gene>
    <name evidence="9" type="ORF">AVDCRST_MAG74-1345</name>
</gene>
<feature type="binding site" evidence="5 7">
    <location>
        <position position="139"/>
    </location>
    <ligand>
        <name>substrate</name>
    </ligand>
</feature>
<dbReference type="InterPro" id="IPR000821">
    <property type="entry name" value="Ala_racemase"/>
</dbReference>
<organism evidence="9">
    <name type="scientific">uncultured Pyrinomonadaceae bacterium</name>
    <dbReference type="NCBI Taxonomy" id="2283094"/>
    <lineage>
        <taxon>Bacteria</taxon>
        <taxon>Pseudomonadati</taxon>
        <taxon>Acidobacteriota</taxon>
        <taxon>Blastocatellia</taxon>
        <taxon>Blastocatellales</taxon>
        <taxon>Pyrinomonadaceae</taxon>
        <taxon>environmental samples</taxon>
    </lineage>
</organism>
<comment type="cofactor">
    <cofactor evidence="2 5 6">
        <name>pyridoxal 5'-phosphate</name>
        <dbReference type="ChEBI" id="CHEBI:597326"/>
    </cofactor>
</comment>
<feature type="domain" description="Alanine racemase C-terminal" evidence="8">
    <location>
        <begin position="250"/>
        <end position="378"/>
    </location>
</feature>
<dbReference type="UniPathway" id="UPA00042">
    <property type="reaction ID" value="UER00497"/>
</dbReference>
<dbReference type="GO" id="GO:0005829">
    <property type="term" value="C:cytosol"/>
    <property type="evidence" value="ECO:0007669"/>
    <property type="project" value="TreeGrafter"/>
</dbReference>
<dbReference type="Gene3D" id="2.40.37.10">
    <property type="entry name" value="Lyase, Ornithine Decarboxylase, Chain A, domain 1"/>
    <property type="match status" value="1"/>
</dbReference>
<evidence type="ECO:0000256" key="2">
    <source>
        <dbReference type="ARBA" id="ARBA00001933"/>
    </source>
</evidence>
<protein>
    <recommendedName>
        <fullName evidence="5">Alanine racemase</fullName>
        <ecNumber evidence="5">5.1.1.1</ecNumber>
    </recommendedName>
</protein>
<evidence type="ECO:0000256" key="6">
    <source>
        <dbReference type="PIRSR" id="PIRSR600821-50"/>
    </source>
</evidence>
<feature type="binding site" evidence="5 7">
    <location>
        <position position="319"/>
    </location>
    <ligand>
        <name>substrate</name>
    </ligand>
</feature>
<evidence type="ECO:0000259" key="8">
    <source>
        <dbReference type="SMART" id="SM01005"/>
    </source>
</evidence>
<comment type="pathway">
    <text evidence="5">Amino-acid biosynthesis; D-alanine biosynthesis; D-alanine from L-alanine: step 1/1.</text>
</comment>
<feature type="active site" description="Proton acceptor; specific for L-alanine" evidence="5">
    <location>
        <position position="271"/>
    </location>
</feature>
<dbReference type="AlphaFoldDB" id="A0A6J4NTS2"/>
<dbReference type="PANTHER" id="PTHR30511">
    <property type="entry name" value="ALANINE RACEMASE"/>
    <property type="match status" value="1"/>
</dbReference>
<dbReference type="Pfam" id="PF01168">
    <property type="entry name" value="Ala_racemase_N"/>
    <property type="match status" value="1"/>
</dbReference>
<keyword evidence="3 5" id="KW-0663">Pyridoxal phosphate</keyword>
<dbReference type="SUPFAM" id="SSF51419">
    <property type="entry name" value="PLP-binding barrel"/>
    <property type="match status" value="1"/>
</dbReference>
<dbReference type="PRINTS" id="PR00992">
    <property type="entry name" value="ALARACEMASE"/>
</dbReference>
<evidence type="ECO:0000256" key="3">
    <source>
        <dbReference type="ARBA" id="ARBA00022898"/>
    </source>
</evidence>
<dbReference type="InterPro" id="IPR011079">
    <property type="entry name" value="Ala_racemase_C"/>
</dbReference>
<evidence type="ECO:0000256" key="7">
    <source>
        <dbReference type="PIRSR" id="PIRSR600821-52"/>
    </source>
</evidence>
<comment type="similarity">
    <text evidence="5">Belongs to the alanine racemase family.</text>
</comment>
<dbReference type="SMART" id="SM01005">
    <property type="entry name" value="Ala_racemase_C"/>
    <property type="match status" value="1"/>
</dbReference>
<accession>A0A6J4NTS2</accession>
<keyword evidence="4 5" id="KW-0413">Isomerase</keyword>
<evidence type="ECO:0000256" key="1">
    <source>
        <dbReference type="ARBA" id="ARBA00000316"/>
    </source>
</evidence>
<feature type="active site" description="Proton acceptor; specific for D-alanine" evidence="5">
    <location>
        <position position="41"/>
    </location>
</feature>
<evidence type="ECO:0000256" key="5">
    <source>
        <dbReference type="HAMAP-Rule" id="MF_01201"/>
    </source>
</evidence>
<dbReference type="PROSITE" id="PS00395">
    <property type="entry name" value="ALANINE_RACEMASE"/>
    <property type="match status" value="1"/>
</dbReference>
<dbReference type="Pfam" id="PF00842">
    <property type="entry name" value="Ala_racemase_C"/>
    <property type="match status" value="1"/>
</dbReference>
<comment type="function">
    <text evidence="5">Catalyzes the interconversion of L-alanine and D-alanine. May also act on other amino acids.</text>
</comment>
<proteinExistence type="inferred from homology"/>
<dbReference type="CDD" id="cd00430">
    <property type="entry name" value="PLPDE_III_AR"/>
    <property type="match status" value="1"/>
</dbReference>
<dbReference type="GO" id="GO:0008784">
    <property type="term" value="F:alanine racemase activity"/>
    <property type="evidence" value="ECO:0007669"/>
    <property type="project" value="UniProtKB-UniRule"/>
</dbReference>
<dbReference type="EMBL" id="CADCUR010000107">
    <property type="protein sequence ID" value="CAA9396668.1"/>
    <property type="molecule type" value="Genomic_DNA"/>
</dbReference>
<dbReference type="SUPFAM" id="SSF50621">
    <property type="entry name" value="Alanine racemase C-terminal domain-like"/>
    <property type="match status" value="1"/>
</dbReference>
<dbReference type="InterPro" id="IPR029066">
    <property type="entry name" value="PLP-binding_barrel"/>
</dbReference>